<dbReference type="PANTHER" id="PTHR46383">
    <property type="entry name" value="ASPARTATE AMINOTRANSFERASE"/>
    <property type="match status" value="1"/>
</dbReference>
<dbReference type="PATRIC" id="fig|1240678.4.peg.671"/>
<dbReference type="Gene3D" id="3.40.640.10">
    <property type="entry name" value="Type I PLP-dependent aspartate aminotransferase-like (Major domain)"/>
    <property type="match status" value="1"/>
</dbReference>
<protein>
    <recommendedName>
        <fullName evidence="6">Aminotransferase</fullName>
        <ecNumber evidence="6">2.6.1.-</ecNumber>
    </recommendedName>
</protein>
<evidence type="ECO:0000313" key="8">
    <source>
        <dbReference type="EMBL" id="KIZ19529.1"/>
    </source>
</evidence>
<dbReference type="InterPro" id="IPR050596">
    <property type="entry name" value="AspAT/PAT-like"/>
</dbReference>
<comment type="similarity">
    <text evidence="2 6">Belongs to the class-I pyridoxal-phosphate-dependent aminotransferase family.</text>
</comment>
<dbReference type="CDD" id="cd00609">
    <property type="entry name" value="AAT_like"/>
    <property type="match status" value="1"/>
</dbReference>
<dbReference type="GO" id="GO:0008483">
    <property type="term" value="F:transaminase activity"/>
    <property type="evidence" value="ECO:0007669"/>
    <property type="project" value="UniProtKB-KW"/>
</dbReference>
<accession>A0A0D7CTE4</accession>
<comment type="caution">
    <text evidence="8">The sequence shown here is derived from an EMBL/GenBank/DDBJ whole genome shotgun (WGS) entry which is preliminary data.</text>
</comment>
<evidence type="ECO:0000256" key="3">
    <source>
        <dbReference type="ARBA" id="ARBA00022576"/>
    </source>
</evidence>
<dbReference type="InterPro" id="IPR015424">
    <property type="entry name" value="PyrdxlP-dep_Trfase"/>
</dbReference>
<feature type="domain" description="Aminotransferase class I/classII large" evidence="7">
    <location>
        <begin position="29"/>
        <end position="370"/>
    </location>
</feature>
<evidence type="ECO:0000313" key="9">
    <source>
        <dbReference type="Proteomes" id="UP000032458"/>
    </source>
</evidence>
<dbReference type="SUPFAM" id="SSF53383">
    <property type="entry name" value="PLP-dependent transferases"/>
    <property type="match status" value="1"/>
</dbReference>
<dbReference type="InterPro" id="IPR015422">
    <property type="entry name" value="PyrdxlP-dep_Trfase_small"/>
</dbReference>
<evidence type="ECO:0000256" key="5">
    <source>
        <dbReference type="ARBA" id="ARBA00022898"/>
    </source>
</evidence>
<dbReference type="InterPro" id="IPR015421">
    <property type="entry name" value="PyrdxlP-dep_Trfase_major"/>
</dbReference>
<evidence type="ECO:0000256" key="6">
    <source>
        <dbReference type="RuleBase" id="RU000481"/>
    </source>
</evidence>
<dbReference type="PANTHER" id="PTHR46383:SF1">
    <property type="entry name" value="ASPARTATE AMINOTRANSFERASE"/>
    <property type="match status" value="1"/>
</dbReference>
<dbReference type="GO" id="GO:0006520">
    <property type="term" value="P:amino acid metabolic process"/>
    <property type="evidence" value="ECO:0007669"/>
    <property type="project" value="InterPro"/>
</dbReference>
<dbReference type="InterPro" id="IPR004839">
    <property type="entry name" value="Aminotransferase_I/II_large"/>
</dbReference>
<dbReference type="InterPro" id="IPR004838">
    <property type="entry name" value="NHTrfase_class1_PyrdxlP-BS"/>
</dbReference>
<dbReference type="Pfam" id="PF00155">
    <property type="entry name" value="Aminotran_1_2"/>
    <property type="match status" value="1"/>
</dbReference>
<dbReference type="Proteomes" id="UP000032458">
    <property type="component" value="Unassembled WGS sequence"/>
</dbReference>
<dbReference type="GO" id="GO:0030170">
    <property type="term" value="F:pyridoxal phosphate binding"/>
    <property type="evidence" value="ECO:0007669"/>
    <property type="project" value="InterPro"/>
</dbReference>
<proteinExistence type="inferred from homology"/>
<dbReference type="RefSeq" id="WP_030066300.1">
    <property type="nucleotide sequence ID" value="NZ_JRKI01000003.1"/>
</dbReference>
<comment type="cofactor">
    <cofactor evidence="1 6">
        <name>pyridoxal 5'-phosphate</name>
        <dbReference type="ChEBI" id="CHEBI:597326"/>
    </cofactor>
</comment>
<keyword evidence="9" id="KW-1185">Reference proteome</keyword>
<keyword evidence="4 6" id="KW-0808">Transferase</keyword>
<evidence type="ECO:0000259" key="7">
    <source>
        <dbReference type="Pfam" id="PF00155"/>
    </source>
</evidence>
<keyword evidence="3 6" id="KW-0032">Aminotransferase</keyword>
<keyword evidence="5" id="KW-0663">Pyridoxal phosphate</keyword>
<reference evidence="8 9" key="1">
    <citation type="submission" date="2014-09" db="EMBL/GenBank/DDBJ databases">
        <title>Draft genome sequence of Streptomyces natalensis ATCC 27448, producer of the antifungal pimaricin.</title>
        <authorList>
            <person name="Mendes M.V."/>
            <person name="Beites T."/>
            <person name="Pires S."/>
            <person name="Santos C.L."/>
            <person name="Moradas-Ferreira P."/>
        </authorList>
    </citation>
    <scope>NUCLEOTIDE SEQUENCE [LARGE SCALE GENOMIC DNA]</scope>
    <source>
        <strain evidence="8 9">ATCC 27448</strain>
    </source>
</reference>
<gene>
    <name evidence="8" type="ORF">SNA_03185</name>
</gene>
<dbReference type="EC" id="2.6.1.-" evidence="6"/>
<sequence>MTAHSATLALDEAVRARLNEGEDVLHLGFGEAGLPVAPELIEVLADAGRHNGYGPVAGAPQARAAAAGWFTRRGLATEPEQILFAPGSKPLLFALLAAVEGDVVLPCPAWVSYAAQSALLGRRVIWVPVSSEAGGVPDPERLTQALRRSSSSGARPGVLILTVPDNPTGTVAPPEQVEAVCAIADRHGLAVISDEIYSELCHRGAAPSPARYLPERTVVTTGLSKSLALGGWRIGYARTPLGGWGRRVHEELIGVASEIWSSLAAPMQAVADHVLGDPPEITARIAASRRLHARVATAVHARLTAAGALCRPPQAGFYLYPDFARRCEFLRSQGILTGTDLAATLLDRYGVATLPGRAFGEPDTALTLRLATSLLYGTTRRECERALAVEEPENLPWIAASLTRLGDAVEAVVGAHHRS</sequence>
<dbReference type="Gene3D" id="3.90.1150.10">
    <property type="entry name" value="Aspartate Aminotransferase, domain 1"/>
    <property type="match status" value="1"/>
</dbReference>
<dbReference type="PROSITE" id="PS00105">
    <property type="entry name" value="AA_TRANSFER_CLASS_1"/>
    <property type="match status" value="1"/>
</dbReference>
<dbReference type="EMBL" id="JRKI01000003">
    <property type="protein sequence ID" value="KIZ19529.1"/>
    <property type="molecule type" value="Genomic_DNA"/>
</dbReference>
<evidence type="ECO:0000256" key="4">
    <source>
        <dbReference type="ARBA" id="ARBA00022679"/>
    </source>
</evidence>
<organism evidence="8 9">
    <name type="scientific">Streptomyces natalensis ATCC 27448</name>
    <dbReference type="NCBI Taxonomy" id="1240678"/>
    <lineage>
        <taxon>Bacteria</taxon>
        <taxon>Bacillati</taxon>
        <taxon>Actinomycetota</taxon>
        <taxon>Actinomycetes</taxon>
        <taxon>Kitasatosporales</taxon>
        <taxon>Streptomycetaceae</taxon>
        <taxon>Streptomyces</taxon>
    </lineage>
</organism>
<evidence type="ECO:0000256" key="2">
    <source>
        <dbReference type="ARBA" id="ARBA00007441"/>
    </source>
</evidence>
<evidence type="ECO:0000256" key="1">
    <source>
        <dbReference type="ARBA" id="ARBA00001933"/>
    </source>
</evidence>
<dbReference type="AlphaFoldDB" id="A0A0D7CTE4"/>
<name>A0A0D7CTE4_9ACTN</name>